<feature type="compositionally biased region" description="Pro residues" evidence="1">
    <location>
        <begin position="1"/>
        <end position="14"/>
    </location>
</feature>
<comment type="caution">
    <text evidence="2">The sequence shown here is derived from an EMBL/GenBank/DDBJ whole genome shotgun (WGS) entry which is preliminary data.</text>
</comment>
<keyword evidence="3" id="KW-1185">Reference proteome</keyword>
<evidence type="ECO:0008006" key="4">
    <source>
        <dbReference type="Google" id="ProtNLM"/>
    </source>
</evidence>
<dbReference type="EMBL" id="JBHUDC010000002">
    <property type="protein sequence ID" value="MFD1511969.1"/>
    <property type="molecule type" value="Genomic_DNA"/>
</dbReference>
<accession>A0ABD6AQK3</accession>
<proteinExistence type="predicted"/>
<name>A0ABD6AQK3_9EURY</name>
<protein>
    <recommendedName>
        <fullName evidence="4">Halobacterial output domain-containing protein</fullName>
    </recommendedName>
</protein>
<dbReference type="RefSeq" id="WP_250871954.1">
    <property type="nucleotide sequence ID" value="NZ_JALXFV010000002.1"/>
</dbReference>
<dbReference type="AlphaFoldDB" id="A0ABD6AQK3"/>
<dbReference type="Proteomes" id="UP001597187">
    <property type="component" value="Unassembled WGS sequence"/>
</dbReference>
<evidence type="ECO:0000256" key="1">
    <source>
        <dbReference type="SAM" id="MobiDB-lite"/>
    </source>
</evidence>
<organism evidence="2 3">
    <name type="scientific">Halomarina rubra</name>
    <dbReference type="NCBI Taxonomy" id="2071873"/>
    <lineage>
        <taxon>Archaea</taxon>
        <taxon>Methanobacteriati</taxon>
        <taxon>Methanobacteriota</taxon>
        <taxon>Stenosarchaea group</taxon>
        <taxon>Halobacteria</taxon>
        <taxon>Halobacteriales</taxon>
        <taxon>Natronomonadaceae</taxon>
        <taxon>Halomarina</taxon>
    </lineage>
</organism>
<reference evidence="2 3" key="1">
    <citation type="journal article" date="2019" name="Int. J. Syst. Evol. Microbiol.">
        <title>The Global Catalogue of Microorganisms (GCM) 10K type strain sequencing project: providing services to taxonomists for standard genome sequencing and annotation.</title>
        <authorList>
            <consortium name="The Broad Institute Genomics Platform"/>
            <consortium name="The Broad Institute Genome Sequencing Center for Infectious Disease"/>
            <person name="Wu L."/>
            <person name="Ma J."/>
        </authorList>
    </citation>
    <scope>NUCLEOTIDE SEQUENCE [LARGE SCALE GENOMIC DNA]</scope>
    <source>
        <strain evidence="2 3">CGMCC 1.12563</strain>
    </source>
</reference>
<feature type="region of interest" description="Disordered" evidence="1">
    <location>
        <begin position="1"/>
        <end position="26"/>
    </location>
</feature>
<evidence type="ECO:0000313" key="2">
    <source>
        <dbReference type="EMBL" id="MFD1511969.1"/>
    </source>
</evidence>
<sequence>MTPHNPPGPDPSVPDSPVVRPRPDGLGVTIDKSVVEAILDETDHGLVPDGRSQRAPEDLLDALVDAFTQVSPWMDPDVVADCRGAARTIRALRDDATPVYVTRRDR</sequence>
<evidence type="ECO:0000313" key="3">
    <source>
        <dbReference type="Proteomes" id="UP001597187"/>
    </source>
</evidence>
<gene>
    <name evidence="2" type="ORF">ACFSBT_01580</name>
</gene>